<keyword evidence="16" id="KW-1185">Reference proteome</keyword>
<evidence type="ECO:0000256" key="6">
    <source>
        <dbReference type="ARBA" id="ARBA00022989"/>
    </source>
</evidence>
<protein>
    <submittedName>
        <fullName evidence="15">CNNM domain-containing protein</fullName>
    </submittedName>
</protein>
<comment type="caution">
    <text evidence="15">The sequence shown here is derived from an EMBL/GenBank/DDBJ whole genome shotgun (WGS) entry which is preliminary data.</text>
</comment>
<dbReference type="SUPFAM" id="SSF56176">
    <property type="entry name" value="FAD-binding/transporter-associated domain-like"/>
    <property type="match status" value="1"/>
</dbReference>
<comment type="subcellular location">
    <subcellularLocation>
        <location evidence="1">Cell membrane</location>
        <topology evidence="1">Multi-pass membrane protein</topology>
    </subcellularLocation>
</comment>
<feature type="transmembrane region" description="Helical" evidence="12">
    <location>
        <begin position="140"/>
        <end position="158"/>
    </location>
</feature>
<evidence type="ECO:0000256" key="9">
    <source>
        <dbReference type="PROSITE-ProRule" id="PRU00703"/>
    </source>
</evidence>
<gene>
    <name evidence="15" type="ORF">ACFQKB_11185</name>
</gene>
<feature type="compositionally biased region" description="Polar residues" evidence="11">
    <location>
        <begin position="489"/>
        <end position="506"/>
    </location>
</feature>
<comment type="similarity">
    <text evidence="2">Belongs to the UPF0053 family.</text>
</comment>
<keyword evidence="8 10" id="KW-0472">Membrane</keyword>
<keyword evidence="4 10" id="KW-0812">Transmembrane</keyword>
<dbReference type="Gene3D" id="3.10.580.10">
    <property type="entry name" value="CBS-domain"/>
    <property type="match status" value="1"/>
</dbReference>
<dbReference type="PROSITE" id="PS51371">
    <property type="entry name" value="CBS"/>
    <property type="match status" value="1"/>
</dbReference>
<evidence type="ECO:0000256" key="8">
    <source>
        <dbReference type="ARBA" id="ARBA00023136"/>
    </source>
</evidence>
<dbReference type="CDD" id="cd04590">
    <property type="entry name" value="CBS_pair_CorC_HlyC_assoc"/>
    <property type="match status" value="1"/>
</dbReference>
<dbReference type="Pfam" id="PF01595">
    <property type="entry name" value="CNNM"/>
    <property type="match status" value="1"/>
</dbReference>
<sequence length="613" mass="63594">MLNAALGVLAVVLLTAATGYFVAQEFAFVAADRSGLQQAADRGDASARRALKVIGRLSFMLSGAQLGITMTTLVVGFIAKPALAELIEPLLDVTGVPEGATGAIALAAGFVLATLIQMLLGELFPKNLALARAEQLARALAASTLAYLTVAGPLIRLFDRAATRLLRAVGVEPVEELHGGATLEDLGDIIGKSHSAGHLPADLSGLLERALSFGDRTADEVMVPRPQVRTLPGAAPVSELVGAIRETGHTAYPVYGQEVDDVIGVAGVREVVDDSLDPSTPIRRVARPALLVPGSQPLYGVIEQMRDTGEEFACVVDEYGGLAGILTFEDIAEELVGEIADETDADETAPTTGPDGSWLVDAGMRIDEIGRLTGLALPAGEAYDTLGGLAMAELRRLPCPGDVITVALDPDSGQDGLVELHVVTVARRVADKIRLRALPSSESPHSPTRTPVSDPPCAIPGPTEAPAADMPSPAQDDPTGSTRSDDPTVPSTEQAPIDANGQSPRTQDGPPHAADAAQRPQGVNGVAPGTNPGSPSTGGNVRSGGRESADREPADRESADVEPDAVENGRAAAVPDEQAVEQAVRAKSSERAEDVAEKVVEKADEKEAASWIR</sequence>
<accession>A0ABW2CIA0</accession>
<evidence type="ECO:0000259" key="13">
    <source>
        <dbReference type="PROSITE" id="PS51371"/>
    </source>
</evidence>
<dbReference type="PANTHER" id="PTHR43099">
    <property type="entry name" value="UPF0053 PROTEIN YRKA"/>
    <property type="match status" value="1"/>
</dbReference>
<evidence type="ECO:0000313" key="16">
    <source>
        <dbReference type="Proteomes" id="UP001596380"/>
    </source>
</evidence>
<evidence type="ECO:0000256" key="5">
    <source>
        <dbReference type="ARBA" id="ARBA00022737"/>
    </source>
</evidence>
<feature type="compositionally biased region" description="Polar residues" evidence="11">
    <location>
        <begin position="440"/>
        <end position="451"/>
    </location>
</feature>
<dbReference type="RefSeq" id="WP_378063203.1">
    <property type="nucleotide sequence ID" value="NZ_JBHSXS010000005.1"/>
</dbReference>
<feature type="transmembrane region" description="Helical" evidence="12">
    <location>
        <begin position="100"/>
        <end position="120"/>
    </location>
</feature>
<evidence type="ECO:0000256" key="10">
    <source>
        <dbReference type="PROSITE-ProRule" id="PRU01193"/>
    </source>
</evidence>
<evidence type="ECO:0000313" key="15">
    <source>
        <dbReference type="EMBL" id="MFC6880326.1"/>
    </source>
</evidence>
<dbReference type="Proteomes" id="UP001596380">
    <property type="component" value="Unassembled WGS sequence"/>
</dbReference>
<proteinExistence type="inferred from homology"/>
<evidence type="ECO:0000256" key="12">
    <source>
        <dbReference type="SAM" id="Phobius"/>
    </source>
</evidence>
<evidence type="ECO:0000256" key="4">
    <source>
        <dbReference type="ARBA" id="ARBA00022692"/>
    </source>
</evidence>
<organism evidence="15 16">
    <name type="scientific">Actinomadura yumaensis</name>
    <dbReference type="NCBI Taxonomy" id="111807"/>
    <lineage>
        <taxon>Bacteria</taxon>
        <taxon>Bacillati</taxon>
        <taxon>Actinomycetota</taxon>
        <taxon>Actinomycetes</taxon>
        <taxon>Streptosporangiales</taxon>
        <taxon>Thermomonosporaceae</taxon>
        <taxon>Actinomadura</taxon>
    </lineage>
</organism>
<dbReference type="Pfam" id="PF03471">
    <property type="entry name" value="CorC_HlyC"/>
    <property type="match status" value="1"/>
</dbReference>
<dbReference type="InterPro" id="IPR016169">
    <property type="entry name" value="FAD-bd_PCMH_sub2"/>
</dbReference>
<evidence type="ECO:0000256" key="3">
    <source>
        <dbReference type="ARBA" id="ARBA00022475"/>
    </source>
</evidence>
<evidence type="ECO:0000259" key="14">
    <source>
        <dbReference type="PROSITE" id="PS51846"/>
    </source>
</evidence>
<dbReference type="PANTHER" id="PTHR43099:SF6">
    <property type="entry name" value="UPF0053 PROTEIN RV1842C"/>
    <property type="match status" value="1"/>
</dbReference>
<feature type="transmembrane region" description="Helical" evidence="12">
    <location>
        <begin position="57"/>
        <end position="79"/>
    </location>
</feature>
<keyword evidence="3" id="KW-1003">Cell membrane</keyword>
<dbReference type="InterPro" id="IPR005170">
    <property type="entry name" value="Transptr-assoc_dom"/>
</dbReference>
<dbReference type="InterPro" id="IPR036318">
    <property type="entry name" value="FAD-bd_PCMH-like_sf"/>
</dbReference>
<dbReference type="Gene3D" id="3.30.465.10">
    <property type="match status" value="1"/>
</dbReference>
<feature type="domain" description="CBS" evidence="13">
    <location>
        <begin position="285"/>
        <end position="342"/>
    </location>
</feature>
<dbReference type="PROSITE" id="PS51846">
    <property type="entry name" value="CNNM"/>
    <property type="match status" value="1"/>
</dbReference>
<reference evidence="16" key="1">
    <citation type="journal article" date="2019" name="Int. J. Syst. Evol. Microbiol.">
        <title>The Global Catalogue of Microorganisms (GCM) 10K type strain sequencing project: providing services to taxonomists for standard genome sequencing and annotation.</title>
        <authorList>
            <consortium name="The Broad Institute Genomics Platform"/>
            <consortium name="The Broad Institute Genome Sequencing Center for Infectious Disease"/>
            <person name="Wu L."/>
            <person name="Ma J."/>
        </authorList>
    </citation>
    <scope>NUCLEOTIDE SEQUENCE [LARGE SCALE GENOMIC DNA]</scope>
    <source>
        <strain evidence="16">JCM 3369</strain>
    </source>
</reference>
<evidence type="ECO:0000256" key="1">
    <source>
        <dbReference type="ARBA" id="ARBA00004651"/>
    </source>
</evidence>
<feature type="region of interest" description="Disordered" evidence="11">
    <location>
        <begin position="436"/>
        <end position="613"/>
    </location>
</feature>
<dbReference type="Pfam" id="PF00571">
    <property type="entry name" value="CBS"/>
    <property type="match status" value="1"/>
</dbReference>
<dbReference type="SMART" id="SM01091">
    <property type="entry name" value="CorC_HlyC"/>
    <property type="match status" value="1"/>
</dbReference>
<keyword evidence="5" id="KW-0677">Repeat</keyword>
<feature type="compositionally biased region" description="Basic and acidic residues" evidence="11">
    <location>
        <begin position="544"/>
        <end position="559"/>
    </location>
</feature>
<dbReference type="InterPro" id="IPR051676">
    <property type="entry name" value="UPF0053_domain"/>
</dbReference>
<evidence type="ECO:0000256" key="11">
    <source>
        <dbReference type="SAM" id="MobiDB-lite"/>
    </source>
</evidence>
<dbReference type="InterPro" id="IPR002550">
    <property type="entry name" value="CNNM"/>
</dbReference>
<dbReference type="InterPro" id="IPR000644">
    <property type="entry name" value="CBS_dom"/>
</dbReference>
<feature type="compositionally biased region" description="Low complexity" evidence="11">
    <location>
        <begin position="528"/>
        <end position="540"/>
    </location>
</feature>
<dbReference type="InterPro" id="IPR044751">
    <property type="entry name" value="Ion_transp-like_CBS"/>
</dbReference>
<name>A0ABW2CIA0_9ACTN</name>
<dbReference type="SUPFAM" id="SSF54631">
    <property type="entry name" value="CBS-domain pair"/>
    <property type="match status" value="1"/>
</dbReference>
<dbReference type="EMBL" id="JBHSXS010000005">
    <property type="protein sequence ID" value="MFC6880326.1"/>
    <property type="molecule type" value="Genomic_DNA"/>
</dbReference>
<dbReference type="InterPro" id="IPR046342">
    <property type="entry name" value="CBS_dom_sf"/>
</dbReference>
<evidence type="ECO:0000256" key="7">
    <source>
        <dbReference type="ARBA" id="ARBA00023122"/>
    </source>
</evidence>
<feature type="compositionally biased region" description="Basic and acidic residues" evidence="11">
    <location>
        <begin position="587"/>
        <end position="613"/>
    </location>
</feature>
<feature type="domain" description="CNNM transmembrane" evidence="14">
    <location>
        <begin position="1"/>
        <end position="220"/>
    </location>
</feature>
<keyword evidence="6 10" id="KW-1133">Transmembrane helix</keyword>
<evidence type="ECO:0000256" key="2">
    <source>
        <dbReference type="ARBA" id="ARBA00006337"/>
    </source>
</evidence>
<keyword evidence="7 9" id="KW-0129">CBS domain</keyword>